<reference evidence="2" key="1">
    <citation type="journal article" date="2023" name="G3 (Bethesda)">
        <title>Genome assembly and association tests identify interacting loci associated with vigor, precocity, and sex in interspecific pistachio rootstocks.</title>
        <authorList>
            <person name="Palmer W."/>
            <person name="Jacygrad E."/>
            <person name="Sagayaradj S."/>
            <person name="Cavanaugh K."/>
            <person name="Han R."/>
            <person name="Bertier L."/>
            <person name="Beede B."/>
            <person name="Kafkas S."/>
            <person name="Golino D."/>
            <person name="Preece J."/>
            <person name="Michelmore R."/>
        </authorList>
    </citation>
    <scope>NUCLEOTIDE SEQUENCE [LARGE SCALE GENOMIC DNA]</scope>
</reference>
<organism evidence="1 2">
    <name type="scientific">Pistacia atlantica</name>
    <dbReference type="NCBI Taxonomy" id="434234"/>
    <lineage>
        <taxon>Eukaryota</taxon>
        <taxon>Viridiplantae</taxon>
        <taxon>Streptophyta</taxon>
        <taxon>Embryophyta</taxon>
        <taxon>Tracheophyta</taxon>
        <taxon>Spermatophyta</taxon>
        <taxon>Magnoliopsida</taxon>
        <taxon>eudicotyledons</taxon>
        <taxon>Gunneridae</taxon>
        <taxon>Pentapetalae</taxon>
        <taxon>rosids</taxon>
        <taxon>malvids</taxon>
        <taxon>Sapindales</taxon>
        <taxon>Anacardiaceae</taxon>
        <taxon>Pistacia</taxon>
    </lineage>
</organism>
<proteinExistence type="predicted"/>
<protein>
    <submittedName>
        <fullName evidence="1">Uncharacterized protein</fullName>
    </submittedName>
</protein>
<keyword evidence="2" id="KW-1185">Reference proteome</keyword>
<evidence type="ECO:0000313" key="2">
    <source>
        <dbReference type="Proteomes" id="UP001164250"/>
    </source>
</evidence>
<accession>A0ACC1AIS4</accession>
<gene>
    <name evidence="1" type="ORF">Patl1_06911</name>
</gene>
<dbReference type="Proteomes" id="UP001164250">
    <property type="component" value="Chromosome 10"/>
</dbReference>
<evidence type="ECO:0000313" key="1">
    <source>
        <dbReference type="EMBL" id="KAJ0086582.1"/>
    </source>
</evidence>
<name>A0ACC1AIS4_9ROSI</name>
<dbReference type="EMBL" id="CM047906">
    <property type="protein sequence ID" value="KAJ0086582.1"/>
    <property type="molecule type" value="Genomic_DNA"/>
</dbReference>
<sequence>MMVQERYSPTIISPLKTTTLGHVPCIVHSE</sequence>
<comment type="caution">
    <text evidence="1">The sequence shown here is derived from an EMBL/GenBank/DDBJ whole genome shotgun (WGS) entry which is preliminary data.</text>
</comment>